<proteinExistence type="predicted"/>
<keyword evidence="1" id="KW-1133">Transmembrane helix</keyword>
<comment type="caution">
    <text evidence="2">The sequence shown here is derived from an EMBL/GenBank/DDBJ whole genome shotgun (WGS) entry which is preliminary data.</text>
</comment>
<dbReference type="RefSeq" id="WP_077689345.1">
    <property type="nucleotide sequence ID" value="NZ_MCOK01000001.1"/>
</dbReference>
<organism evidence="2 3">
    <name type="scientific">Nocardiopsis sinuspersici</name>
    <dbReference type="NCBI Taxonomy" id="501010"/>
    <lineage>
        <taxon>Bacteria</taxon>
        <taxon>Bacillati</taxon>
        <taxon>Actinomycetota</taxon>
        <taxon>Actinomycetes</taxon>
        <taxon>Streptosporangiales</taxon>
        <taxon>Nocardiopsidaceae</taxon>
        <taxon>Nocardiopsis</taxon>
    </lineage>
</organism>
<evidence type="ECO:0000313" key="2">
    <source>
        <dbReference type="EMBL" id="OOC52992.1"/>
    </source>
</evidence>
<evidence type="ECO:0000256" key="1">
    <source>
        <dbReference type="SAM" id="Phobius"/>
    </source>
</evidence>
<keyword evidence="1" id="KW-0812">Transmembrane</keyword>
<feature type="transmembrane region" description="Helical" evidence="1">
    <location>
        <begin position="35"/>
        <end position="57"/>
    </location>
</feature>
<feature type="transmembrane region" description="Helical" evidence="1">
    <location>
        <begin position="77"/>
        <end position="98"/>
    </location>
</feature>
<protein>
    <submittedName>
        <fullName evidence="2">Uncharacterized protein</fullName>
    </submittedName>
</protein>
<keyword evidence="3" id="KW-1185">Reference proteome</keyword>
<dbReference type="AlphaFoldDB" id="A0A1V3BX89"/>
<dbReference type="EMBL" id="MCOK01000001">
    <property type="protein sequence ID" value="OOC52992.1"/>
    <property type="molecule type" value="Genomic_DNA"/>
</dbReference>
<gene>
    <name evidence="2" type="ORF">NOSIN_03450</name>
</gene>
<sequence length="140" mass="13741">MGEHGHQRAVVAAGLLLGLAGGTRRSVRRGGSRVLGLLAVARLLGLAVLGLLAVSGLSVTRLGPGGLSVGGLAAGELLPVLLLPVAGLWGLGLLRLPVPGLLLVVPGLFGATGRSETGRLLSVGGLAADLLSLVGLGCVR</sequence>
<dbReference type="Proteomes" id="UP000189004">
    <property type="component" value="Unassembled WGS sequence"/>
</dbReference>
<name>A0A1V3BX89_9ACTN</name>
<evidence type="ECO:0000313" key="3">
    <source>
        <dbReference type="Proteomes" id="UP000189004"/>
    </source>
</evidence>
<dbReference type="STRING" id="501010.NOSIN_03450"/>
<keyword evidence="1" id="KW-0472">Membrane</keyword>
<accession>A0A1V3BX89</accession>
<reference evidence="3" key="1">
    <citation type="submission" date="2016-08" db="EMBL/GenBank/DDBJ databases">
        <authorList>
            <person name="Tokovenko B."/>
            <person name="Kalinowski J."/>
        </authorList>
    </citation>
    <scope>NUCLEOTIDE SEQUENCE [LARGE SCALE GENOMIC DNA]</scope>
    <source>
        <strain evidence="3">UTMC102</strain>
    </source>
</reference>